<keyword evidence="3" id="KW-0456">Lyase</keyword>
<accession>A8MCU5</accession>
<dbReference type="InterPro" id="IPR000362">
    <property type="entry name" value="Fumarate_lyase_fam"/>
</dbReference>
<dbReference type="GO" id="GO:0005829">
    <property type="term" value="C:cytosol"/>
    <property type="evidence" value="ECO:0007669"/>
    <property type="project" value="TreeGrafter"/>
</dbReference>
<dbReference type="Gene3D" id="1.10.275.10">
    <property type="entry name" value="Fumarase/aspartase (N-terminal domain)"/>
    <property type="match status" value="1"/>
</dbReference>
<dbReference type="EMBL" id="CP000852">
    <property type="protein sequence ID" value="ABW01601.1"/>
    <property type="molecule type" value="Genomic_DNA"/>
</dbReference>
<dbReference type="InterPro" id="IPR008948">
    <property type="entry name" value="L-Aspartase-like"/>
</dbReference>
<dbReference type="GeneID" id="5708739"/>
<proteinExistence type="predicted"/>
<reference evidence="3 4" key="1">
    <citation type="submission" date="2007-10" db="EMBL/GenBank/DDBJ databases">
        <title>Complete sequence of Caldivirga maquilingensis IC-167.</title>
        <authorList>
            <consortium name="US DOE Joint Genome Institute"/>
            <person name="Copeland A."/>
            <person name="Lucas S."/>
            <person name="Lapidus A."/>
            <person name="Barry K."/>
            <person name="Glavina del Rio T."/>
            <person name="Dalin E."/>
            <person name="Tice H."/>
            <person name="Pitluck S."/>
            <person name="Saunders E."/>
            <person name="Brettin T."/>
            <person name="Bruce D."/>
            <person name="Detter J.C."/>
            <person name="Han C."/>
            <person name="Schmutz J."/>
            <person name="Larimer F."/>
            <person name="Land M."/>
            <person name="Hauser L."/>
            <person name="Kyrpides N."/>
            <person name="Ivanova N."/>
            <person name="Biddle J.F."/>
            <person name="Zhang Z."/>
            <person name="Fitz-Gibbon S.T."/>
            <person name="Lowe T.M."/>
            <person name="Saltikov C."/>
            <person name="House C.H."/>
            <person name="Richardson P."/>
        </authorList>
    </citation>
    <scope>NUCLEOTIDE SEQUENCE [LARGE SCALE GENOMIC DNA]</scope>
    <source>
        <strain evidence="4">ATCC 700844 / DSM 13496 / JCM 10307 / IC-167</strain>
    </source>
</reference>
<evidence type="ECO:0000259" key="2">
    <source>
        <dbReference type="Pfam" id="PF00206"/>
    </source>
</evidence>
<dbReference type="RefSeq" id="WP_012185820.1">
    <property type="nucleotide sequence ID" value="NC_009954.1"/>
</dbReference>
<name>A8MCU5_CALMQ</name>
<dbReference type="eggNOG" id="arCOG01748">
    <property type="taxonomic scope" value="Archaea"/>
</dbReference>
<dbReference type="Gene3D" id="1.10.40.30">
    <property type="entry name" value="Fumarase/aspartase (C-terminal domain)"/>
    <property type="match status" value="1"/>
</dbReference>
<sequence>MVYREGLLGKGELSKIKYTSSLLDDAEIYRETILALITHVNELNKVGVLPSNEAEAIIKALRSLAKEPYKPSDEYEDVHEYIEAVLIHRLGDAGGWIGLGRSRNDHVATALRLRLRKLIIELASSIIELRRVVLNKAIETADTVIIGTTHRQPAQVTTLGHYMLYLDELSRDFLTSLLSIYEVVNKSPLGSGPLAGTMVKLNRVREAEELAFNGIVENTVYATGSRYFMLASASITVSYLVELGRFINNIEMWLMPQLNYITLEPSHLATSSIMPHKRNPATLEVFRARIGEAVGHLVSMYSIERPVEAGYQLDLQEETRHAWLIMRIAIDGVGMITDLLRGIKVNEGRVKEDLVKYPVTAAEYVELMSISRGIPFRNAHREVAVMIKEGKNPGINPTEAIRGKEVLGGPNPSIITESAKARLIELSSIEAKVKELEVSVNKAEAELMGD</sequence>
<evidence type="ECO:0000256" key="1">
    <source>
        <dbReference type="NCBIfam" id="TIGR00838"/>
    </source>
</evidence>
<dbReference type="InterPro" id="IPR022761">
    <property type="entry name" value="Fumarate_lyase_N"/>
</dbReference>
<dbReference type="AlphaFoldDB" id="A8MCU5"/>
<dbReference type="HOGENOM" id="CLU_027272_2_0_2"/>
<dbReference type="STRING" id="397948.Cmaq_0766"/>
<keyword evidence="4" id="KW-1185">Reference proteome</keyword>
<dbReference type="GO" id="GO:0004056">
    <property type="term" value="F:argininosuccinate lyase activity"/>
    <property type="evidence" value="ECO:0007669"/>
    <property type="project" value="UniProtKB-UniRule"/>
</dbReference>
<feature type="domain" description="Fumarate lyase N-terminal" evidence="2">
    <location>
        <begin position="17"/>
        <end position="295"/>
    </location>
</feature>
<dbReference type="PANTHER" id="PTHR43814">
    <property type="entry name" value="ARGININOSUCCINATE LYASE"/>
    <property type="match status" value="1"/>
</dbReference>
<dbReference type="InterPro" id="IPR024083">
    <property type="entry name" value="Fumarase/histidase_N"/>
</dbReference>
<dbReference type="EC" id="4.3.2.1" evidence="1"/>
<dbReference type="Proteomes" id="UP000001137">
    <property type="component" value="Chromosome"/>
</dbReference>
<evidence type="ECO:0000313" key="3">
    <source>
        <dbReference type="EMBL" id="ABW01601.1"/>
    </source>
</evidence>
<dbReference type="GO" id="GO:0042450">
    <property type="term" value="P:L-arginine biosynthetic process via ornithine"/>
    <property type="evidence" value="ECO:0007669"/>
    <property type="project" value="UniProtKB-UniRule"/>
</dbReference>
<dbReference type="PRINTS" id="PR00145">
    <property type="entry name" value="ARGSUCLYASE"/>
</dbReference>
<dbReference type="NCBIfam" id="TIGR00838">
    <property type="entry name" value="argH"/>
    <property type="match status" value="1"/>
</dbReference>
<protein>
    <recommendedName>
        <fullName evidence="1">Argininosuccinate lyase</fullName>
        <ecNumber evidence="1">4.3.2.1</ecNumber>
    </recommendedName>
</protein>
<dbReference type="PANTHER" id="PTHR43814:SF1">
    <property type="entry name" value="ARGININOSUCCINATE LYASE"/>
    <property type="match status" value="1"/>
</dbReference>
<evidence type="ECO:0000313" key="4">
    <source>
        <dbReference type="Proteomes" id="UP000001137"/>
    </source>
</evidence>
<dbReference type="InterPro" id="IPR009049">
    <property type="entry name" value="Argininosuccinate_lyase"/>
</dbReference>
<dbReference type="SUPFAM" id="SSF48557">
    <property type="entry name" value="L-aspartase-like"/>
    <property type="match status" value="1"/>
</dbReference>
<dbReference type="Gene3D" id="1.20.200.10">
    <property type="entry name" value="Fumarase/aspartase (Central domain)"/>
    <property type="match status" value="1"/>
</dbReference>
<dbReference type="PRINTS" id="PR00149">
    <property type="entry name" value="FUMRATELYASE"/>
</dbReference>
<gene>
    <name evidence="3" type="ordered locus">Cmaq_0766</name>
</gene>
<organism evidence="3 4">
    <name type="scientific">Caldivirga maquilingensis (strain ATCC 700844 / DSM 13496 / JCM 10307 / IC-167)</name>
    <dbReference type="NCBI Taxonomy" id="397948"/>
    <lineage>
        <taxon>Archaea</taxon>
        <taxon>Thermoproteota</taxon>
        <taxon>Thermoprotei</taxon>
        <taxon>Thermoproteales</taxon>
        <taxon>Thermoproteaceae</taxon>
        <taxon>Caldivirga</taxon>
    </lineage>
</organism>
<dbReference type="KEGG" id="cma:Cmaq_0766"/>
<dbReference type="Pfam" id="PF00206">
    <property type="entry name" value="Lyase_1"/>
    <property type="match status" value="1"/>
</dbReference>